<feature type="non-terminal residue" evidence="2">
    <location>
        <position position="1"/>
    </location>
</feature>
<proteinExistence type="predicted"/>
<reference evidence="2 3" key="3">
    <citation type="journal article" date="2013" name="Rice">
        <title>Improvement of the Oryza sativa Nipponbare reference genome using next generation sequence and optical map data.</title>
        <authorList>
            <person name="Kawahara Y."/>
            <person name="de la Bastide M."/>
            <person name="Hamilton J.P."/>
            <person name="Kanamori H."/>
            <person name="McCombie W.R."/>
            <person name="Ouyang S."/>
            <person name="Schwartz D.C."/>
            <person name="Tanaka T."/>
            <person name="Wu J."/>
            <person name="Zhou S."/>
            <person name="Childs K.L."/>
            <person name="Davidson R.M."/>
            <person name="Lin H."/>
            <person name="Quesada-Ocampo L."/>
            <person name="Vaillancourt B."/>
            <person name="Sakai H."/>
            <person name="Lee S.S."/>
            <person name="Kim J."/>
            <person name="Numa H."/>
            <person name="Itoh T."/>
            <person name="Buell C.R."/>
            <person name="Matsumoto T."/>
        </authorList>
    </citation>
    <scope>NUCLEOTIDE SEQUENCE [LARGE SCALE GENOMIC DNA]</scope>
    <source>
        <strain evidence="3">cv. Nipponbare</strain>
    </source>
</reference>
<sequence>AEGGDDCAGRRRQRRVELAGSEPASTSSSYASLFSSRPCNIPA</sequence>
<protein>
    <submittedName>
        <fullName evidence="2">Os03g0739500 protein</fullName>
    </submittedName>
</protein>
<feature type="compositionally biased region" description="Low complexity" evidence="1">
    <location>
        <begin position="19"/>
        <end position="36"/>
    </location>
</feature>
<evidence type="ECO:0000313" key="2">
    <source>
        <dbReference type="EMBL" id="BAS86296.1"/>
    </source>
</evidence>
<reference evidence="3" key="1">
    <citation type="journal article" date="2005" name="Nature">
        <title>The map-based sequence of the rice genome.</title>
        <authorList>
            <consortium name="International rice genome sequencing project (IRGSP)"/>
            <person name="Matsumoto T."/>
            <person name="Wu J."/>
            <person name="Kanamori H."/>
            <person name="Katayose Y."/>
            <person name="Fujisawa M."/>
            <person name="Namiki N."/>
            <person name="Mizuno H."/>
            <person name="Yamamoto K."/>
            <person name="Antonio B.A."/>
            <person name="Baba T."/>
            <person name="Sakata K."/>
            <person name="Nagamura Y."/>
            <person name="Aoki H."/>
            <person name="Arikawa K."/>
            <person name="Arita K."/>
            <person name="Bito T."/>
            <person name="Chiden Y."/>
            <person name="Fujitsuka N."/>
            <person name="Fukunaka R."/>
            <person name="Hamada M."/>
            <person name="Harada C."/>
            <person name="Hayashi A."/>
            <person name="Hijishita S."/>
            <person name="Honda M."/>
            <person name="Hosokawa S."/>
            <person name="Ichikawa Y."/>
            <person name="Idonuma A."/>
            <person name="Iijima M."/>
            <person name="Ikeda M."/>
            <person name="Ikeno M."/>
            <person name="Ito K."/>
            <person name="Ito S."/>
            <person name="Ito T."/>
            <person name="Ito Y."/>
            <person name="Ito Y."/>
            <person name="Iwabuchi A."/>
            <person name="Kamiya K."/>
            <person name="Karasawa W."/>
            <person name="Kurita K."/>
            <person name="Katagiri S."/>
            <person name="Kikuta A."/>
            <person name="Kobayashi H."/>
            <person name="Kobayashi N."/>
            <person name="Machita K."/>
            <person name="Maehara T."/>
            <person name="Masukawa M."/>
            <person name="Mizubayashi T."/>
            <person name="Mukai Y."/>
            <person name="Nagasaki H."/>
            <person name="Nagata Y."/>
            <person name="Naito S."/>
            <person name="Nakashima M."/>
            <person name="Nakama Y."/>
            <person name="Nakamichi Y."/>
            <person name="Nakamura M."/>
            <person name="Meguro A."/>
            <person name="Negishi M."/>
            <person name="Ohta I."/>
            <person name="Ohta T."/>
            <person name="Okamoto M."/>
            <person name="Ono N."/>
            <person name="Saji S."/>
            <person name="Sakaguchi M."/>
            <person name="Sakai K."/>
            <person name="Shibata M."/>
            <person name="Shimokawa T."/>
            <person name="Song J."/>
            <person name="Takazaki Y."/>
            <person name="Terasawa K."/>
            <person name="Tsugane M."/>
            <person name="Tsuji K."/>
            <person name="Ueda S."/>
            <person name="Waki K."/>
            <person name="Yamagata H."/>
            <person name="Yamamoto M."/>
            <person name="Yamamoto S."/>
            <person name="Yamane H."/>
            <person name="Yoshiki S."/>
            <person name="Yoshihara R."/>
            <person name="Yukawa K."/>
            <person name="Zhong H."/>
            <person name="Yano M."/>
            <person name="Yuan Q."/>
            <person name="Ouyang S."/>
            <person name="Liu J."/>
            <person name="Jones K.M."/>
            <person name="Gansberger K."/>
            <person name="Moffat K."/>
            <person name="Hill J."/>
            <person name="Bera J."/>
            <person name="Fadrosh D."/>
            <person name="Jin S."/>
            <person name="Johri S."/>
            <person name="Kim M."/>
            <person name="Overton L."/>
            <person name="Reardon M."/>
            <person name="Tsitrin T."/>
            <person name="Vuong H."/>
            <person name="Weaver B."/>
            <person name="Ciecko A."/>
            <person name="Tallon L."/>
            <person name="Jackson J."/>
            <person name="Pai G."/>
            <person name="Aken S.V."/>
            <person name="Utterback T."/>
            <person name="Reidmuller S."/>
            <person name="Feldblyum T."/>
            <person name="Hsiao J."/>
            <person name="Zismann V."/>
            <person name="Iobst S."/>
            <person name="de Vazeille A.R."/>
            <person name="Buell C.R."/>
            <person name="Ying K."/>
            <person name="Li Y."/>
            <person name="Lu T."/>
            <person name="Huang Y."/>
            <person name="Zhao Q."/>
            <person name="Feng Q."/>
            <person name="Zhang L."/>
            <person name="Zhu J."/>
            <person name="Weng Q."/>
            <person name="Mu J."/>
            <person name="Lu Y."/>
            <person name="Fan D."/>
            <person name="Liu Y."/>
            <person name="Guan J."/>
            <person name="Zhang Y."/>
            <person name="Yu S."/>
            <person name="Liu X."/>
            <person name="Zhang Y."/>
            <person name="Hong G."/>
            <person name="Han B."/>
            <person name="Choisne N."/>
            <person name="Demange N."/>
            <person name="Orjeda G."/>
            <person name="Samain S."/>
            <person name="Cattolico L."/>
            <person name="Pelletier E."/>
            <person name="Couloux A."/>
            <person name="Segurens B."/>
            <person name="Wincker P."/>
            <person name="D'Hont A."/>
            <person name="Scarpelli C."/>
            <person name="Weissenbach J."/>
            <person name="Salanoubat M."/>
            <person name="Quetier F."/>
            <person name="Yu Y."/>
            <person name="Kim H.R."/>
            <person name="Rambo T."/>
            <person name="Currie J."/>
            <person name="Collura K."/>
            <person name="Luo M."/>
            <person name="Yang T."/>
            <person name="Ammiraju J.S.S."/>
            <person name="Engler F."/>
            <person name="Soderlund C."/>
            <person name="Wing R.A."/>
            <person name="Palmer L.E."/>
            <person name="de la Bastide M."/>
            <person name="Spiegel L."/>
            <person name="Nascimento L."/>
            <person name="Zutavern T."/>
            <person name="O'Shaughnessy A."/>
            <person name="Dike S."/>
            <person name="Dedhia N."/>
            <person name="Preston R."/>
            <person name="Balija V."/>
            <person name="McCombie W.R."/>
            <person name="Chow T."/>
            <person name="Chen H."/>
            <person name="Chung M."/>
            <person name="Chen C."/>
            <person name="Shaw J."/>
            <person name="Wu H."/>
            <person name="Hsiao K."/>
            <person name="Chao Y."/>
            <person name="Chu M."/>
            <person name="Cheng C."/>
            <person name="Hour A."/>
            <person name="Lee P."/>
            <person name="Lin S."/>
            <person name="Lin Y."/>
            <person name="Liou J."/>
            <person name="Liu S."/>
            <person name="Hsing Y."/>
            <person name="Raghuvanshi S."/>
            <person name="Mohanty A."/>
            <person name="Bharti A.K."/>
            <person name="Gaur A."/>
            <person name="Gupta V."/>
            <person name="Kumar D."/>
            <person name="Ravi V."/>
            <person name="Vij S."/>
            <person name="Kapur A."/>
            <person name="Khurana P."/>
            <person name="Khurana P."/>
            <person name="Khurana J.P."/>
            <person name="Tyagi A.K."/>
            <person name="Gaikwad K."/>
            <person name="Singh A."/>
            <person name="Dalal V."/>
            <person name="Srivastava S."/>
            <person name="Dixit A."/>
            <person name="Pal A.K."/>
            <person name="Ghazi I.A."/>
            <person name="Yadav M."/>
            <person name="Pandit A."/>
            <person name="Bhargava A."/>
            <person name="Sureshbabu K."/>
            <person name="Batra K."/>
            <person name="Sharma T.R."/>
            <person name="Mohapatra T."/>
            <person name="Singh N.K."/>
            <person name="Messing J."/>
            <person name="Nelson A.B."/>
            <person name="Fuks G."/>
            <person name="Kavchok S."/>
            <person name="Keizer G."/>
            <person name="Linton E."/>
            <person name="Llaca V."/>
            <person name="Song R."/>
            <person name="Tanyolac B."/>
            <person name="Young S."/>
            <person name="Ho-Il K."/>
            <person name="Hahn J.H."/>
            <person name="Sangsakoo G."/>
            <person name="Vanavichit A."/>
            <person name="de Mattos Luiz.A.T."/>
            <person name="Zimmer P.D."/>
            <person name="Malone G."/>
            <person name="Dellagostin O."/>
            <person name="de Oliveira A.C."/>
            <person name="Bevan M."/>
            <person name="Bancroft I."/>
            <person name="Minx P."/>
            <person name="Cordum H."/>
            <person name="Wilson R."/>
            <person name="Cheng Z."/>
            <person name="Jin W."/>
            <person name="Jiang J."/>
            <person name="Leong S.A."/>
            <person name="Iwama H."/>
            <person name="Gojobori T."/>
            <person name="Itoh T."/>
            <person name="Niimura Y."/>
            <person name="Fujii Y."/>
            <person name="Habara T."/>
            <person name="Sakai H."/>
            <person name="Sato Y."/>
            <person name="Wilson G."/>
            <person name="Kumar K."/>
            <person name="McCouch S."/>
            <person name="Juretic N."/>
            <person name="Hoen D."/>
            <person name="Wright S."/>
            <person name="Bruskiewich R."/>
            <person name="Bureau T."/>
            <person name="Miyao A."/>
            <person name="Hirochika H."/>
            <person name="Nishikawa T."/>
            <person name="Kadowaki K."/>
            <person name="Sugiura M."/>
            <person name="Burr B."/>
            <person name="Sasaki T."/>
        </authorList>
    </citation>
    <scope>NUCLEOTIDE SEQUENCE [LARGE SCALE GENOMIC DNA]</scope>
    <source>
        <strain evidence="3">cv. Nipponbare</strain>
    </source>
</reference>
<reference evidence="2 3" key="2">
    <citation type="journal article" date="2013" name="Plant Cell Physiol.">
        <title>Rice Annotation Project Database (RAP-DB): an integrative and interactive database for rice genomics.</title>
        <authorList>
            <person name="Sakai H."/>
            <person name="Lee S.S."/>
            <person name="Tanaka T."/>
            <person name="Numa H."/>
            <person name="Kim J."/>
            <person name="Kawahara Y."/>
            <person name="Wakimoto H."/>
            <person name="Yang C.C."/>
            <person name="Iwamoto M."/>
            <person name="Abe T."/>
            <person name="Yamada Y."/>
            <person name="Muto A."/>
            <person name="Inokuchi H."/>
            <person name="Ikemura T."/>
            <person name="Matsumoto T."/>
            <person name="Sasaki T."/>
            <person name="Itoh T."/>
        </authorList>
    </citation>
    <scope>NUCLEOTIDE SEQUENCE [LARGE SCALE GENOMIC DNA]</scope>
    <source>
        <strain evidence="3">cv. Nipponbare</strain>
    </source>
</reference>
<dbReference type="EMBL" id="AP014959">
    <property type="protein sequence ID" value="BAS86296.1"/>
    <property type="molecule type" value="Genomic_DNA"/>
</dbReference>
<name>A0A0P0W2Q7_ORYSJ</name>
<dbReference type="AlphaFoldDB" id="A0A0P0W2Q7"/>
<keyword evidence="3" id="KW-1185">Reference proteome</keyword>
<dbReference type="Proteomes" id="UP000059680">
    <property type="component" value="Chromosome 3"/>
</dbReference>
<dbReference type="InParanoid" id="A0A0P0W2Q7"/>
<dbReference type="PaxDb" id="39947-A0A0P0W2Q7"/>
<accession>A0A0P0W2Q7</accession>
<gene>
    <name evidence="2" type="ordered locus">Os03g0739500</name>
    <name evidence="2" type="ORF">OSNPB_030739500</name>
</gene>
<dbReference type="Gramene" id="Os03t0739500-01">
    <property type="protein sequence ID" value="Os03t0739500-01"/>
    <property type="gene ID" value="Os03g0739500"/>
</dbReference>
<evidence type="ECO:0000256" key="1">
    <source>
        <dbReference type="SAM" id="MobiDB-lite"/>
    </source>
</evidence>
<feature type="region of interest" description="Disordered" evidence="1">
    <location>
        <begin position="1"/>
        <end position="43"/>
    </location>
</feature>
<organism evidence="2 3">
    <name type="scientific">Oryza sativa subsp. japonica</name>
    <name type="common">Rice</name>
    <dbReference type="NCBI Taxonomy" id="39947"/>
    <lineage>
        <taxon>Eukaryota</taxon>
        <taxon>Viridiplantae</taxon>
        <taxon>Streptophyta</taxon>
        <taxon>Embryophyta</taxon>
        <taxon>Tracheophyta</taxon>
        <taxon>Spermatophyta</taxon>
        <taxon>Magnoliopsida</taxon>
        <taxon>Liliopsida</taxon>
        <taxon>Poales</taxon>
        <taxon>Poaceae</taxon>
        <taxon>BOP clade</taxon>
        <taxon>Oryzoideae</taxon>
        <taxon>Oryzeae</taxon>
        <taxon>Oryzinae</taxon>
        <taxon>Oryza</taxon>
        <taxon>Oryza sativa</taxon>
    </lineage>
</organism>
<evidence type="ECO:0000313" key="3">
    <source>
        <dbReference type="Proteomes" id="UP000059680"/>
    </source>
</evidence>